<keyword evidence="6 10" id="KW-0949">S-adenosyl-L-methionine</keyword>
<feature type="binding site" evidence="10">
    <location>
        <position position="198"/>
    </location>
    <ligand>
        <name>S-adenosyl-L-methionine</name>
        <dbReference type="ChEBI" id="CHEBI:59789"/>
    </ligand>
</feature>
<feature type="active site" description="Nucleophile" evidence="10">
    <location>
        <position position="301"/>
    </location>
</feature>
<sequence>MGKKHFNKKNGGGNGGSRKPSGWLEITRENENLENYYKEQAIIDPSEWDKFKVACQSDLPVTFRLTGSKKHAIEVRDSMEKNYFPELKGLKWEGEPVPEPKPLAFYPDNLGWQVNVAKQVIRKNKPFARFQRFLVVETDVGNISRQEAVSMIPPLLLDVEPQHAVLDMCAAPGSKTAQLIEALHSGPSNPTGFVMANDSDYKRSHMLIHQVKRLNSANMIVTNHDAQMFPKIKTGDNEYLKFDRVLCDVPCSGDGTMRKNINVWKDWTVGNGLGLHPTQVNILARGVQLLKHGGRLVYSTCSMNPIENEAVVAEVLRQYKDVLSLVDVSDRLPGLIRSPGISSWKVQTKDKAWRQRGEAGLARSLFSPDQDEADQFHLERTLRVYPHQQDTGGFYIAVFEKKAVDEQPSKKRAIEENGETVSDDQPEKKIKTDESETGAELVESAVPTPHPIPESEEKPNVVDGESVPSTEQEQSAGDSSTPKKEKLPRDANEEPFRFVADNHPTVNGCWDFYGISPEFPKNSILVRNETGEPVRTMYYVAPILRPILELNNAIKFVHAGIKMFAQQKNEGNCKWRVQSEGIELLYPYVSESRVVEATGLDTLKVLCQNSFPRFKDLETLDNKLKEQVEKVTEGCLFLRVPRENGLESLIFPMWRGKSSVNIMLPKQDTQEVLHRFFGIENLKETKQKSVPAVAVPSAGAETATPEVEEPTAATDAAAPSA</sequence>
<feature type="region of interest" description="Disordered" evidence="11">
    <location>
        <begin position="406"/>
        <end position="490"/>
    </location>
</feature>
<dbReference type="PANTHER" id="PTHR22808">
    <property type="entry name" value="NCL1 YEAST -RELATED NOL1/NOP2/FMU SUN DOMAIN-CONTAINING"/>
    <property type="match status" value="1"/>
</dbReference>
<dbReference type="Pfam" id="PF01189">
    <property type="entry name" value="Methyltr_RsmB-F"/>
    <property type="match status" value="1"/>
</dbReference>
<keyword evidence="9" id="KW-0539">Nucleus</keyword>
<evidence type="ECO:0000256" key="1">
    <source>
        <dbReference type="ARBA" id="ARBA00004123"/>
    </source>
</evidence>
<evidence type="ECO:0000313" key="14">
    <source>
        <dbReference type="Proteomes" id="UP000189580"/>
    </source>
</evidence>
<dbReference type="Gene3D" id="3.40.50.150">
    <property type="entry name" value="Vaccinia Virus protein VP39"/>
    <property type="match status" value="1"/>
</dbReference>
<keyword evidence="4 10" id="KW-0489">Methyltransferase</keyword>
<feature type="binding site" evidence="10">
    <location>
        <begin position="169"/>
        <end position="175"/>
    </location>
    <ligand>
        <name>S-adenosyl-L-methionine</name>
        <dbReference type="ChEBI" id="CHEBI:59789"/>
    </ligand>
</feature>
<dbReference type="EMBL" id="CP014503">
    <property type="protein sequence ID" value="ANB15217.1"/>
    <property type="molecule type" value="Genomic_DNA"/>
</dbReference>
<evidence type="ECO:0000256" key="11">
    <source>
        <dbReference type="SAM" id="MobiDB-lite"/>
    </source>
</evidence>
<dbReference type="GO" id="GO:0005634">
    <property type="term" value="C:nucleus"/>
    <property type="evidence" value="ECO:0007669"/>
    <property type="project" value="UniProtKB-SubCell"/>
</dbReference>
<keyword evidence="7" id="KW-0819">tRNA processing</keyword>
<dbReference type="PROSITE" id="PS01153">
    <property type="entry name" value="NOL1_NOP2_SUN"/>
    <property type="match status" value="1"/>
</dbReference>
<proteinExistence type="inferred from homology"/>
<comment type="similarity">
    <text evidence="2 10">Belongs to the class I-like SAM-binding methyltransferase superfamily. RsmB/NOP family.</text>
</comment>
<keyword evidence="3" id="KW-0820">tRNA-binding</keyword>
<name>A0A161HMS9_9ASCO</name>
<dbReference type="KEGG" id="slb:AWJ20_2842"/>
<keyword evidence="14" id="KW-1185">Reference proteome</keyword>
<feature type="region of interest" description="Disordered" evidence="11">
    <location>
        <begin position="690"/>
        <end position="721"/>
    </location>
</feature>
<feature type="domain" description="SAM-dependent MTase RsmB/NOP-type" evidence="12">
    <location>
        <begin position="51"/>
        <end position="402"/>
    </location>
</feature>
<evidence type="ECO:0000259" key="12">
    <source>
        <dbReference type="PROSITE" id="PS51686"/>
    </source>
</evidence>
<dbReference type="OrthoDB" id="6093671at2759"/>
<dbReference type="AlphaFoldDB" id="A0A161HMS9"/>
<dbReference type="InterPro" id="IPR023267">
    <property type="entry name" value="RCMT"/>
</dbReference>
<dbReference type="PROSITE" id="PS51686">
    <property type="entry name" value="SAM_MT_RSMB_NOP"/>
    <property type="match status" value="1"/>
</dbReference>
<evidence type="ECO:0000256" key="3">
    <source>
        <dbReference type="ARBA" id="ARBA00022555"/>
    </source>
</evidence>
<dbReference type="Pfam" id="PF25376">
    <property type="entry name" value="Pre-PUA_NSUN2"/>
    <property type="match status" value="1"/>
</dbReference>
<dbReference type="PRINTS" id="PR02011">
    <property type="entry name" value="RCMTNCL1"/>
</dbReference>
<dbReference type="Proteomes" id="UP000189580">
    <property type="component" value="Chromosome b"/>
</dbReference>
<feature type="compositionally biased region" description="Basic and acidic residues" evidence="11">
    <location>
        <begin position="406"/>
        <end position="415"/>
    </location>
</feature>
<accession>A0A161HMS9</accession>
<dbReference type="InterPro" id="IPR018314">
    <property type="entry name" value="RsmB/NOL1/NOP2-like_CS"/>
</dbReference>
<keyword evidence="5 10" id="KW-0808">Transferase</keyword>
<dbReference type="PRINTS" id="PR02008">
    <property type="entry name" value="RCMTFAMILY"/>
</dbReference>
<gene>
    <name evidence="13" type="primary">NCL1</name>
    <name evidence="13" type="ORF">AWJ20_2842</name>
</gene>
<dbReference type="InterPro" id="IPR001678">
    <property type="entry name" value="MeTrfase_RsmB-F_NOP2_dom"/>
</dbReference>
<feature type="region of interest" description="Disordered" evidence="11">
    <location>
        <begin position="1"/>
        <end position="23"/>
    </location>
</feature>
<evidence type="ECO:0000313" key="13">
    <source>
        <dbReference type="EMBL" id="ANB15217.1"/>
    </source>
</evidence>
<dbReference type="SUPFAM" id="SSF53335">
    <property type="entry name" value="S-adenosyl-L-methionine-dependent methyltransferases"/>
    <property type="match status" value="1"/>
</dbReference>
<dbReference type="Pfam" id="PF25378">
    <property type="entry name" value="PUA_NSUN2"/>
    <property type="match status" value="1"/>
</dbReference>
<dbReference type="InterPro" id="IPR023270">
    <property type="entry name" value="RCMT_NCL1"/>
</dbReference>
<protein>
    <submittedName>
        <fullName evidence="13">Ncl1p</fullName>
    </submittedName>
</protein>
<reference evidence="13 14" key="1">
    <citation type="submission" date="2016-02" db="EMBL/GenBank/DDBJ databases">
        <title>Complete genome sequence and transcriptome regulation of the pentose utilising yeast Sugiyamaella lignohabitans.</title>
        <authorList>
            <person name="Bellasio M."/>
            <person name="Peymann A."/>
            <person name="Valli M."/>
            <person name="Sipitzky M."/>
            <person name="Graf A."/>
            <person name="Sauer M."/>
            <person name="Marx H."/>
            <person name="Mattanovich D."/>
        </authorList>
    </citation>
    <scope>NUCLEOTIDE SEQUENCE [LARGE SCALE GENOMIC DNA]</scope>
    <source>
        <strain evidence="13 14">CBS 10342</strain>
    </source>
</reference>
<dbReference type="GO" id="GO:0016428">
    <property type="term" value="F:tRNA (cytidine-5-)-methyltransferase activity"/>
    <property type="evidence" value="ECO:0007669"/>
    <property type="project" value="InterPro"/>
</dbReference>
<dbReference type="GO" id="GO:0000049">
    <property type="term" value="F:tRNA binding"/>
    <property type="evidence" value="ECO:0007669"/>
    <property type="project" value="UniProtKB-KW"/>
</dbReference>
<feature type="compositionally biased region" description="Basic and acidic residues" evidence="11">
    <location>
        <begin position="481"/>
        <end position="490"/>
    </location>
</feature>
<dbReference type="GO" id="GO:0030488">
    <property type="term" value="P:tRNA methylation"/>
    <property type="evidence" value="ECO:0007669"/>
    <property type="project" value="TreeGrafter"/>
</dbReference>
<feature type="binding site" evidence="10">
    <location>
        <position position="248"/>
    </location>
    <ligand>
        <name>S-adenosyl-L-methionine</name>
        <dbReference type="ChEBI" id="CHEBI:59789"/>
    </ligand>
</feature>
<dbReference type="InterPro" id="IPR057286">
    <property type="entry name" value="PUA_NSUN2"/>
</dbReference>
<evidence type="ECO:0000256" key="6">
    <source>
        <dbReference type="ARBA" id="ARBA00022691"/>
    </source>
</evidence>
<evidence type="ECO:0000256" key="5">
    <source>
        <dbReference type="ARBA" id="ARBA00022679"/>
    </source>
</evidence>
<organism evidence="13 14">
    <name type="scientific">Sugiyamaella lignohabitans</name>
    <dbReference type="NCBI Taxonomy" id="796027"/>
    <lineage>
        <taxon>Eukaryota</taxon>
        <taxon>Fungi</taxon>
        <taxon>Dikarya</taxon>
        <taxon>Ascomycota</taxon>
        <taxon>Saccharomycotina</taxon>
        <taxon>Dipodascomycetes</taxon>
        <taxon>Dipodascales</taxon>
        <taxon>Trichomonascaceae</taxon>
        <taxon>Sugiyamaella</taxon>
    </lineage>
</organism>
<dbReference type="RefSeq" id="XP_018737694.1">
    <property type="nucleotide sequence ID" value="XM_018879815.1"/>
</dbReference>
<dbReference type="InterPro" id="IPR029063">
    <property type="entry name" value="SAM-dependent_MTases_sf"/>
</dbReference>
<evidence type="ECO:0000256" key="8">
    <source>
        <dbReference type="ARBA" id="ARBA00022884"/>
    </source>
</evidence>
<evidence type="ECO:0000256" key="9">
    <source>
        <dbReference type="ARBA" id="ARBA00023242"/>
    </source>
</evidence>
<dbReference type="GO" id="GO:0005737">
    <property type="term" value="C:cytoplasm"/>
    <property type="evidence" value="ECO:0007669"/>
    <property type="project" value="TreeGrafter"/>
</dbReference>
<comment type="subcellular location">
    <subcellularLocation>
        <location evidence="1">Nucleus</location>
    </subcellularLocation>
</comment>
<feature type="compositionally biased region" description="Basic and acidic residues" evidence="11">
    <location>
        <begin position="425"/>
        <end position="434"/>
    </location>
</feature>
<evidence type="ECO:0000256" key="4">
    <source>
        <dbReference type="ARBA" id="ARBA00022603"/>
    </source>
</evidence>
<evidence type="ECO:0000256" key="7">
    <source>
        <dbReference type="ARBA" id="ARBA00022694"/>
    </source>
</evidence>
<feature type="binding site" evidence="10">
    <location>
        <position position="225"/>
    </location>
    <ligand>
        <name>S-adenosyl-L-methionine</name>
        <dbReference type="ChEBI" id="CHEBI:59789"/>
    </ligand>
</feature>
<dbReference type="GeneID" id="30034798"/>
<evidence type="ECO:0000256" key="10">
    <source>
        <dbReference type="PROSITE-ProRule" id="PRU01023"/>
    </source>
</evidence>
<feature type="compositionally biased region" description="Polar residues" evidence="11">
    <location>
        <begin position="467"/>
        <end position="480"/>
    </location>
</feature>
<dbReference type="InterPro" id="IPR057285">
    <property type="entry name" value="Pre-PUA_NSUN2"/>
</dbReference>
<evidence type="ECO:0000256" key="2">
    <source>
        <dbReference type="ARBA" id="ARBA00007494"/>
    </source>
</evidence>
<dbReference type="PANTHER" id="PTHR22808:SF1">
    <property type="entry name" value="RNA CYTOSINE-C(5)-METHYLTRANSFERASE NSUN2-RELATED"/>
    <property type="match status" value="1"/>
</dbReference>
<keyword evidence="8 10" id="KW-0694">RNA-binding</keyword>
<dbReference type="InterPro" id="IPR049560">
    <property type="entry name" value="MeTrfase_RsmB-F_NOP2_cat"/>
</dbReference>